<protein>
    <submittedName>
        <fullName evidence="1">Uncharacterized protein</fullName>
    </submittedName>
</protein>
<gene>
    <name evidence="1" type="ORF">Tsubulata_034211</name>
</gene>
<proteinExistence type="predicted"/>
<accession>A0A9Q0EZF4</accession>
<keyword evidence="2" id="KW-1185">Reference proteome</keyword>
<dbReference type="Proteomes" id="UP001141552">
    <property type="component" value="Unassembled WGS sequence"/>
</dbReference>
<evidence type="ECO:0000313" key="2">
    <source>
        <dbReference type="Proteomes" id="UP001141552"/>
    </source>
</evidence>
<comment type="caution">
    <text evidence="1">The sequence shown here is derived from an EMBL/GenBank/DDBJ whole genome shotgun (WGS) entry which is preliminary data.</text>
</comment>
<dbReference type="AlphaFoldDB" id="A0A9Q0EZF4"/>
<sequence>MVILPLEIRSAGQSSSTVVAVGFLFTFAVAQTLRSMLCHFKLGGCDDCICLLLVTGDKKNVPIELMEERAL</sequence>
<name>A0A9Q0EZF4_9ROSI</name>
<dbReference type="EMBL" id="JAKUCV010007678">
    <property type="protein sequence ID" value="KAJ4822431.1"/>
    <property type="molecule type" value="Genomic_DNA"/>
</dbReference>
<feature type="non-terminal residue" evidence="1">
    <location>
        <position position="1"/>
    </location>
</feature>
<reference evidence="1" key="2">
    <citation type="journal article" date="2023" name="Plants (Basel)">
        <title>Annotation of the Turnera subulata (Passifloraceae) Draft Genome Reveals the S-Locus Evolved after the Divergence of Turneroideae from Passifloroideae in a Stepwise Manner.</title>
        <authorList>
            <person name="Henning P.M."/>
            <person name="Roalson E.H."/>
            <person name="Mir W."/>
            <person name="McCubbin A.G."/>
            <person name="Shore J.S."/>
        </authorList>
    </citation>
    <scope>NUCLEOTIDE SEQUENCE</scope>
    <source>
        <strain evidence="1">F60SS</strain>
    </source>
</reference>
<reference evidence="1" key="1">
    <citation type="submission" date="2022-02" db="EMBL/GenBank/DDBJ databases">
        <authorList>
            <person name="Henning P.M."/>
            <person name="McCubbin A.G."/>
            <person name="Shore J.S."/>
        </authorList>
    </citation>
    <scope>NUCLEOTIDE SEQUENCE</scope>
    <source>
        <strain evidence="1">F60SS</strain>
        <tissue evidence="1">Leaves</tissue>
    </source>
</reference>
<evidence type="ECO:0000313" key="1">
    <source>
        <dbReference type="EMBL" id="KAJ4822431.1"/>
    </source>
</evidence>
<organism evidence="1 2">
    <name type="scientific">Turnera subulata</name>
    <dbReference type="NCBI Taxonomy" id="218843"/>
    <lineage>
        <taxon>Eukaryota</taxon>
        <taxon>Viridiplantae</taxon>
        <taxon>Streptophyta</taxon>
        <taxon>Embryophyta</taxon>
        <taxon>Tracheophyta</taxon>
        <taxon>Spermatophyta</taxon>
        <taxon>Magnoliopsida</taxon>
        <taxon>eudicotyledons</taxon>
        <taxon>Gunneridae</taxon>
        <taxon>Pentapetalae</taxon>
        <taxon>rosids</taxon>
        <taxon>fabids</taxon>
        <taxon>Malpighiales</taxon>
        <taxon>Passifloraceae</taxon>
        <taxon>Turnera</taxon>
    </lineage>
</organism>